<keyword evidence="4" id="KW-0067">ATP-binding</keyword>
<keyword evidence="3" id="KW-0347">Helicase</keyword>
<evidence type="ECO:0000259" key="6">
    <source>
        <dbReference type="Pfam" id="PF00580"/>
    </source>
</evidence>
<keyword evidence="1" id="KW-0547">Nucleotide-binding</keyword>
<accession>A0ABW8D919</accession>
<dbReference type="Proteomes" id="UP001615550">
    <property type="component" value="Unassembled WGS sequence"/>
</dbReference>
<keyword evidence="2" id="KW-0378">Hydrolase</keyword>
<feature type="domain" description="UvrD-like helicase ATP-binding" evidence="6">
    <location>
        <begin position="167"/>
        <end position="398"/>
    </location>
</feature>
<evidence type="ECO:0000256" key="1">
    <source>
        <dbReference type="ARBA" id="ARBA00022741"/>
    </source>
</evidence>
<keyword evidence="8" id="KW-1185">Reference proteome</keyword>
<dbReference type="RefSeq" id="WP_400186810.1">
    <property type="nucleotide sequence ID" value="NZ_JBGORX010000001.1"/>
</dbReference>
<dbReference type="EMBL" id="JBGORX010000001">
    <property type="protein sequence ID" value="MFJ1267985.1"/>
    <property type="molecule type" value="Genomic_DNA"/>
</dbReference>
<evidence type="ECO:0000256" key="3">
    <source>
        <dbReference type="ARBA" id="ARBA00022806"/>
    </source>
</evidence>
<evidence type="ECO:0000256" key="5">
    <source>
        <dbReference type="SAM" id="MobiDB-lite"/>
    </source>
</evidence>
<gene>
    <name evidence="7" type="ORF">ACD661_05395</name>
</gene>
<evidence type="ECO:0000313" key="7">
    <source>
        <dbReference type="EMBL" id="MFJ1267985.1"/>
    </source>
</evidence>
<reference evidence="7 8" key="1">
    <citation type="submission" date="2024-08" db="EMBL/GenBank/DDBJ databases">
        <title>Draft Genome Sequence of Legionella lytica strain DSB2004, Isolated From a Fire Sprinkler System.</title>
        <authorList>
            <person name="Everhart A.D."/>
            <person name="Kidane D.T."/>
            <person name="Farone A.L."/>
            <person name="Farone M.B."/>
        </authorList>
    </citation>
    <scope>NUCLEOTIDE SEQUENCE [LARGE SCALE GENOMIC DNA]</scope>
    <source>
        <strain evidence="7 8">DSB2004</strain>
    </source>
</reference>
<organism evidence="7 8">
    <name type="scientific">Legionella lytica</name>
    <dbReference type="NCBI Taxonomy" id="96232"/>
    <lineage>
        <taxon>Bacteria</taxon>
        <taxon>Pseudomonadati</taxon>
        <taxon>Pseudomonadota</taxon>
        <taxon>Gammaproteobacteria</taxon>
        <taxon>Legionellales</taxon>
        <taxon>Legionellaceae</taxon>
        <taxon>Legionella</taxon>
    </lineage>
</organism>
<dbReference type="InterPro" id="IPR027417">
    <property type="entry name" value="P-loop_NTPase"/>
</dbReference>
<dbReference type="SUPFAM" id="SSF52540">
    <property type="entry name" value="P-loop containing nucleoside triphosphate hydrolases"/>
    <property type="match status" value="2"/>
</dbReference>
<evidence type="ECO:0000256" key="2">
    <source>
        <dbReference type="ARBA" id="ARBA00022801"/>
    </source>
</evidence>
<dbReference type="Pfam" id="PF00580">
    <property type="entry name" value="UvrD-helicase"/>
    <property type="match status" value="1"/>
</dbReference>
<evidence type="ECO:0000256" key="4">
    <source>
        <dbReference type="ARBA" id="ARBA00022840"/>
    </source>
</evidence>
<proteinExistence type="predicted"/>
<dbReference type="Gene3D" id="3.40.50.300">
    <property type="entry name" value="P-loop containing nucleotide triphosphate hydrolases"/>
    <property type="match status" value="1"/>
</dbReference>
<name>A0ABW8D919_9GAMM</name>
<feature type="compositionally biased region" description="Basic and acidic residues" evidence="5">
    <location>
        <begin position="1586"/>
        <end position="1604"/>
    </location>
</feature>
<protein>
    <submittedName>
        <fullName evidence="7">UvrD-helicase domain-containing protein</fullName>
    </submittedName>
</protein>
<sequence length="1604" mass="180291">MSQYSFILPKNLQAFIRSVSSDQQQAVLITKRLEAVITEGEKSIKKKAQGSQIFYTFNIDIGKHAHRAIFEQVSFNGSSFFLLRSIAWMHNYEPALRWGALNQVTEESLNNLYEEYEGYQTIERSSELTEPKDEAIEDKGAIYYRGRSLVPTSLQAKILRPTPSSPLSMPLILVGPPGSGKTLIGMSLLQERAMAHCNNEDPNVLELCYVAESRALVDQHKENWMDFSGRYLTKQANEIIKVHFHTVEEYAQQYAKSLNYEFLAGSAAQKLLEKHLGKDIKEHQELYHNAWRIYLDSQNGMTPYNESLYKETGASNSFYSLEERAQRYAKYVGLMNELEQKKLFFFGVSPMQAGDSGHKDKFHLTIIDEAQRINPALLQGFMQATENRNVLVIGDPYQKGGSPFSSLDALRALTHHCFKLELSYSQLPSSLRVQADVAEVLDNVVLLYTHLLGGKVDAISYSSLRHENHSAQDTTARVHVHLLQNPLPAISQKQITALGANAHAAALVLNPTDKERAGALINSSNVFTAKEVLGLEFSQILLYLSENTLKQFIDISILMDEQGIKPGQALSALNNKPAEKGSNKGQMQELLSDLLVALSRTQGALYVVCESPEKAHKLKPFLKWFKTCLGGERADVQIEVVHNSDEDWLHAINNFIQANALIPAKENLQTKFKLTEAQANAYVALCQQNKMMSTPEELDHWLNPIPSPDDSRAEEPETVLLESSNIDVTQWEDLHVRLLHEGANAIEFFLMHEQASELLFKRAMITTPCLWINLTLNHFDVLSPVFAQPNHHYEMLLKEGFQYAKATNNHLLLLCLALVAPRHAFAVEAKQYLGDELMQGSSQFQAQLVRLFLKSNYLNSFTKDDFFNTKTTGSPQLAHVLLSEQTDDLCTKYPNLKLAVVSAINAGNGGFVSAPGIYQGHNLITCLLDSKFDHKFFEDKKTRELILKKWGQLFGKACPGALHRLCQQEKGVELLNKYGVQNNESYFNTFFSPIENDLSQGASPFHFLCERDSGVAFLNKNRAGFAKALNKANVLFTPVTDEGTEKGVTPFHRLCSSQEGIVLLKSFGSLLTAQLKSNPGLLFIPVGEGTSQGATVFSQLCGRIEGRVLLKEHWSDFASYLRRNPEVLFAPVTGVGTLKEDTAFYLLFCRVEGKSLSKEHWLDFLPYLSKHPELLFVPLISDSPAKRDTPFFQLCDNTQGRLLLKRYWANFASYIRNHPELLFTRVNENSMTSFAQLCCSTDGRALLNEYWSDFASHLRSHPELLFTPVTGEHSYKGETAFLRLCSADGIAYLSEHWSDFASYLRSHPGMLFVPITSEGSSQGVTPFFQLCYSTAGKALLKEHWSDFAPHLRSHPDLLFAPLTGSGVLKGYTPFYQLCREAEGIVLLKEHWSDFVSHLKDRPDLLFVPVTGNGPYKGETAFSRLCVSRNGITLLNEHWSDFASHLRNHPELLFAPVTGEGPFKGETPFCLLCGSVEGIVFLKEHWSYFASHLRNDPGLLFALVTGNGSGKGTMPFSGLSRCEEGKRLVDLFFNELDESKKTMLLGFINVLLNNEYIAEEDKVELRELQQRTTQQSNGLRFFPRAQRGNDESDSVEKKPSDIGPR</sequence>
<evidence type="ECO:0000313" key="8">
    <source>
        <dbReference type="Proteomes" id="UP001615550"/>
    </source>
</evidence>
<comment type="caution">
    <text evidence="7">The sequence shown here is derived from an EMBL/GenBank/DDBJ whole genome shotgun (WGS) entry which is preliminary data.</text>
</comment>
<dbReference type="InterPro" id="IPR014016">
    <property type="entry name" value="UvrD-like_ATP-bd"/>
</dbReference>
<feature type="region of interest" description="Disordered" evidence="5">
    <location>
        <begin position="1568"/>
        <end position="1604"/>
    </location>
</feature>